<proteinExistence type="predicted"/>
<gene>
    <name evidence="2" type="ORF">SCLCIDRAFT_1213101</name>
</gene>
<keyword evidence="1" id="KW-1133">Transmembrane helix</keyword>
<dbReference type="AlphaFoldDB" id="A0A0C3DVL3"/>
<protein>
    <submittedName>
        <fullName evidence="2">Uncharacterized protein</fullName>
    </submittedName>
</protein>
<evidence type="ECO:0000313" key="2">
    <source>
        <dbReference type="EMBL" id="KIM64600.1"/>
    </source>
</evidence>
<evidence type="ECO:0000313" key="3">
    <source>
        <dbReference type="Proteomes" id="UP000053989"/>
    </source>
</evidence>
<name>A0A0C3DVL3_9AGAM</name>
<accession>A0A0C3DVL3</accession>
<reference evidence="2 3" key="1">
    <citation type="submission" date="2014-04" db="EMBL/GenBank/DDBJ databases">
        <authorList>
            <consortium name="DOE Joint Genome Institute"/>
            <person name="Kuo A."/>
            <person name="Kohler A."/>
            <person name="Nagy L.G."/>
            <person name="Floudas D."/>
            <person name="Copeland A."/>
            <person name="Barry K.W."/>
            <person name="Cichocki N."/>
            <person name="Veneault-Fourrey C."/>
            <person name="LaButti K."/>
            <person name="Lindquist E.A."/>
            <person name="Lipzen A."/>
            <person name="Lundell T."/>
            <person name="Morin E."/>
            <person name="Murat C."/>
            <person name="Sun H."/>
            <person name="Tunlid A."/>
            <person name="Henrissat B."/>
            <person name="Grigoriev I.V."/>
            <person name="Hibbett D.S."/>
            <person name="Martin F."/>
            <person name="Nordberg H.P."/>
            <person name="Cantor M.N."/>
            <person name="Hua S.X."/>
        </authorList>
    </citation>
    <scope>NUCLEOTIDE SEQUENCE [LARGE SCALE GENOMIC DNA]</scope>
    <source>
        <strain evidence="2 3">Foug A</strain>
    </source>
</reference>
<keyword evidence="3" id="KW-1185">Reference proteome</keyword>
<sequence>MNTPDGYVISYYPHLGVFTFSKELVSWETATGVDRISAGMEKYNAPEGSRLALATWQNALLLRDSPQTLWAWSGVCPTSGWCPLLALHVFVSVPRMYDVQMP</sequence>
<feature type="transmembrane region" description="Helical" evidence="1">
    <location>
        <begin position="69"/>
        <end position="91"/>
    </location>
</feature>
<dbReference type="Proteomes" id="UP000053989">
    <property type="component" value="Unassembled WGS sequence"/>
</dbReference>
<dbReference type="InParanoid" id="A0A0C3DVL3"/>
<keyword evidence="1" id="KW-0472">Membrane</keyword>
<reference evidence="3" key="2">
    <citation type="submission" date="2015-01" db="EMBL/GenBank/DDBJ databases">
        <title>Evolutionary Origins and Diversification of the Mycorrhizal Mutualists.</title>
        <authorList>
            <consortium name="DOE Joint Genome Institute"/>
            <consortium name="Mycorrhizal Genomics Consortium"/>
            <person name="Kohler A."/>
            <person name="Kuo A."/>
            <person name="Nagy L.G."/>
            <person name="Floudas D."/>
            <person name="Copeland A."/>
            <person name="Barry K.W."/>
            <person name="Cichocki N."/>
            <person name="Veneault-Fourrey C."/>
            <person name="LaButti K."/>
            <person name="Lindquist E.A."/>
            <person name="Lipzen A."/>
            <person name="Lundell T."/>
            <person name="Morin E."/>
            <person name="Murat C."/>
            <person name="Riley R."/>
            <person name="Ohm R."/>
            <person name="Sun H."/>
            <person name="Tunlid A."/>
            <person name="Henrissat B."/>
            <person name="Grigoriev I.V."/>
            <person name="Hibbett D.S."/>
            <person name="Martin F."/>
        </authorList>
    </citation>
    <scope>NUCLEOTIDE SEQUENCE [LARGE SCALE GENOMIC DNA]</scope>
    <source>
        <strain evidence="3">Foug A</strain>
    </source>
</reference>
<organism evidence="2 3">
    <name type="scientific">Scleroderma citrinum Foug A</name>
    <dbReference type="NCBI Taxonomy" id="1036808"/>
    <lineage>
        <taxon>Eukaryota</taxon>
        <taxon>Fungi</taxon>
        <taxon>Dikarya</taxon>
        <taxon>Basidiomycota</taxon>
        <taxon>Agaricomycotina</taxon>
        <taxon>Agaricomycetes</taxon>
        <taxon>Agaricomycetidae</taxon>
        <taxon>Boletales</taxon>
        <taxon>Sclerodermatineae</taxon>
        <taxon>Sclerodermataceae</taxon>
        <taxon>Scleroderma</taxon>
    </lineage>
</organism>
<keyword evidence="1" id="KW-0812">Transmembrane</keyword>
<evidence type="ECO:0000256" key="1">
    <source>
        <dbReference type="SAM" id="Phobius"/>
    </source>
</evidence>
<dbReference type="HOGENOM" id="CLU_2279139_0_0_1"/>
<dbReference type="EMBL" id="KN822027">
    <property type="protein sequence ID" value="KIM64600.1"/>
    <property type="molecule type" value="Genomic_DNA"/>
</dbReference>